<accession>A0A1G4IA70</accession>
<feature type="binding site" evidence="2">
    <location>
        <position position="144"/>
    </location>
    <ligand>
        <name>Cu cation</name>
        <dbReference type="ChEBI" id="CHEBI:23378"/>
    </ligand>
</feature>
<dbReference type="InterPro" id="IPR036249">
    <property type="entry name" value="Thioredoxin-like_sf"/>
</dbReference>
<keyword evidence="3" id="KW-1015">Disulfide bond</keyword>
<protein>
    <submittedName>
        <fullName evidence="4">Cytochrome c oxidase assembly factor, putative</fullName>
    </submittedName>
</protein>
<organism evidence="4 5">
    <name type="scientific">Trypanosoma equiperdum</name>
    <dbReference type="NCBI Taxonomy" id="5694"/>
    <lineage>
        <taxon>Eukaryota</taxon>
        <taxon>Discoba</taxon>
        <taxon>Euglenozoa</taxon>
        <taxon>Kinetoplastea</taxon>
        <taxon>Metakinetoplastina</taxon>
        <taxon>Trypanosomatida</taxon>
        <taxon>Trypanosomatidae</taxon>
        <taxon>Trypanosoma</taxon>
    </lineage>
</organism>
<feature type="binding site" evidence="2">
    <location>
        <position position="140"/>
    </location>
    <ligand>
        <name>Cu cation</name>
        <dbReference type="ChEBI" id="CHEBI:23378"/>
    </ligand>
</feature>
<dbReference type="SUPFAM" id="SSF52833">
    <property type="entry name" value="Thioredoxin-like"/>
    <property type="match status" value="1"/>
</dbReference>
<keyword evidence="2" id="KW-0186">Copper</keyword>
<dbReference type="GO" id="GO:0046872">
    <property type="term" value="F:metal ion binding"/>
    <property type="evidence" value="ECO:0007669"/>
    <property type="project" value="UniProtKB-KW"/>
</dbReference>
<dbReference type="Proteomes" id="UP000195570">
    <property type="component" value="Unassembled WGS sequence"/>
</dbReference>
<dbReference type="GO" id="GO:0005739">
    <property type="term" value="C:mitochondrion"/>
    <property type="evidence" value="ECO:0007669"/>
    <property type="project" value="GOC"/>
</dbReference>
<dbReference type="EMBL" id="CZPT02001153">
    <property type="protein sequence ID" value="SCU69122.1"/>
    <property type="molecule type" value="Genomic_DNA"/>
</dbReference>
<evidence type="ECO:0000256" key="1">
    <source>
        <dbReference type="ARBA" id="ARBA00010996"/>
    </source>
</evidence>
<dbReference type="FunFam" id="3.40.30.10:FF:000459">
    <property type="entry name" value="Cytochrome c oxidase assembly factor-like protein"/>
    <property type="match status" value="1"/>
</dbReference>
<dbReference type="RefSeq" id="XP_067080151.1">
    <property type="nucleotide sequence ID" value="XM_067224050.1"/>
</dbReference>
<reference evidence="4" key="1">
    <citation type="submission" date="2016-09" db="EMBL/GenBank/DDBJ databases">
        <authorList>
            <person name="Hebert L."/>
            <person name="Moumen B."/>
        </authorList>
    </citation>
    <scope>NUCLEOTIDE SEQUENCE [LARGE SCALE GENOMIC DNA]</scope>
    <source>
        <strain evidence="4">OVI</strain>
    </source>
</reference>
<dbReference type="PANTHER" id="PTHR12151">
    <property type="entry name" value="ELECTRON TRANSPORT PROTIN SCO1/SENC FAMILY MEMBER"/>
    <property type="match status" value="1"/>
</dbReference>
<dbReference type="Gene3D" id="3.40.30.10">
    <property type="entry name" value="Glutaredoxin"/>
    <property type="match status" value="1"/>
</dbReference>
<keyword evidence="5" id="KW-1185">Reference proteome</keyword>
<dbReference type="GO" id="GO:0033617">
    <property type="term" value="P:mitochondrial respiratory chain complex IV assembly"/>
    <property type="evidence" value="ECO:0007669"/>
    <property type="project" value="TreeGrafter"/>
</dbReference>
<feature type="binding site" evidence="2">
    <location>
        <position position="256"/>
    </location>
    <ligand>
        <name>Cu cation</name>
        <dbReference type="ChEBI" id="CHEBI:23378"/>
    </ligand>
</feature>
<evidence type="ECO:0000313" key="4">
    <source>
        <dbReference type="EMBL" id="SCU69122.1"/>
    </source>
</evidence>
<gene>
    <name evidence="4" type="ORF">TEOVI_000067900</name>
</gene>
<feature type="disulfide bond" description="Redox-active" evidence="3">
    <location>
        <begin position="140"/>
        <end position="144"/>
    </location>
</feature>
<dbReference type="InterPro" id="IPR003782">
    <property type="entry name" value="SCO1/SenC"/>
</dbReference>
<keyword evidence="2" id="KW-0479">Metal-binding</keyword>
<dbReference type="GeneID" id="92374619"/>
<dbReference type="VEuPathDB" id="TriTrypDB:TEOVI_000067900"/>
<dbReference type="PANTHER" id="PTHR12151:SF3">
    <property type="entry name" value="C OXIDASE ASSEMBLY FACTOR, PUTATIVE ELECTRON TRANSPORT PROTEIN SCO1_2, PUTATIVE-RELATED"/>
    <property type="match status" value="1"/>
</dbReference>
<proteinExistence type="inferred from homology"/>
<sequence>MSLRRHVITRSISVHNRFISSSGEQKTGGSRGGFFSVLRYGPRNRAELFGLCLGCAMCPLSIYLINWCEGCSNRNNNTQPELVLGNETFVTHGVAAPDKGSKYPLGGPFRLRESRTGNYITDKELFQDHWTLLYFGFSKCAEVCPSTLRFITDVMKACDEKLAGDKNLSTEAARLQAVFLSVDSRRDTPEVLEGFVSKYDPRVRGLTGTSKEIEQAARAWRVYYSSIDETDEEKSAREAKGVPMVGADDDTYQLDHSSAIYLVGVDGKLKDFFFKEMGVADAVGRLEVHLQDVYGFKDTRG</sequence>
<evidence type="ECO:0000256" key="2">
    <source>
        <dbReference type="PIRSR" id="PIRSR603782-1"/>
    </source>
</evidence>
<dbReference type="Pfam" id="PF02630">
    <property type="entry name" value="SCO1-SenC"/>
    <property type="match status" value="1"/>
</dbReference>
<comment type="similarity">
    <text evidence="1">Belongs to the SCO1/2 family.</text>
</comment>
<dbReference type="AlphaFoldDB" id="A0A1G4IA70"/>
<evidence type="ECO:0000256" key="3">
    <source>
        <dbReference type="PIRSR" id="PIRSR603782-2"/>
    </source>
</evidence>
<comment type="caution">
    <text evidence="4">The sequence shown here is derived from an EMBL/GenBank/DDBJ whole genome shotgun (WGS) entry which is preliminary data.</text>
</comment>
<dbReference type="CDD" id="cd02968">
    <property type="entry name" value="SCO"/>
    <property type="match status" value="1"/>
</dbReference>
<name>A0A1G4IA70_TRYEQ</name>
<evidence type="ECO:0000313" key="5">
    <source>
        <dbReference type="Proteomes" id="UP000195570"/>
    </source>
</evidence>